<comment type="caution">
    <text evidence="1">The sequence shown here is derived from an EMBL/GenBank/DDBJ whole genome shotgun (WGS) entry which is preliminary data.</text>
</comment>
<dbReference type="AlphaFoldDB" id="A0A0F9H6Y8"/>
<accession>A0A0F9H6Y8</accession>
<sequence>MKPDSILEKEQQIKIHWANPDPGETGCMGELLWAVYKGEGIAEVKNIPFLTNEFGLHDLVRIEIDEKDHLEIVEVVNRVSRTIHATWEIQSDPMPQVCGKCYPEAVEEHKDNIQEVDKENWRRIRTHLKSYQGVSVEPGTIGLISISVPKSMDDESVAEMCDACPVSLDYQLEE</sequence>
<dbReference type="EMBL" id="LAZR01015906">
    <property type="protein sequence ID" value="KKM06839.1"/>
    <property type="molecule type" value="Genomic_DNA"/>
</dbReference>
<protein>
    <submittedName>
        <fullName evidence="1">Uncharacterized protein</fullName>
    </submittedName>
</protein>
<evidence type="ECO:0000313" key="1">
    <source>
        <dbReference type="EMBL" id="KKM06839.1"/>
    </source>
</evidence>
<name>A0A0F9H6Y8_9ZZZZ</name>
<gene>
    <name evidence="1" type="ORF">LCGC14_1739990</name>
</gene>
<proteinExistence type="predicted"/>
<organism evidence="1">
    <name type="scientific">marine sediment metagenome</name>
    <dbReference type="NCBI Taxonomy" id="412755"/>
    <lineage>
        <taxon>unclassified sequences</taxon>
        <taxon>metagenomes</taxon>
        <taxon>ecological metagenomes</taxon>
    </lineage>
</organism>
<reference evidence="1" key="1">
    <citation type="journal article" date="2015" name="Nature">
        <title>Complex archaea that bridge the gap between prokaryotes and eukaryotes.</title>
        <authorList>
            <person name="Spang A."/>
            <person name="Saw J.H."/>
            <person name="Jorgensen S.L."/>
            <person name="Zaremba-Niedzwiedzka K."/>
            <person name="Martijn J."/>
            <person name="Lind A.E."/>
            <person name="van Eijk R."/>
            <person name="Schleper C."/>
            <person name="Guy L."/>
            <person name="Ettema T.J."/>
        </authorList>
    </citation>
    <scope>NUCLEOTIDE SEQUENCE</scope>
</reference>